<dbReference type="OrthoDB" id="20086at2759"/>
<reference evidence="2 3" key="1">
    <citation type="journal article" date="2015" name="Nat. Commun.">
        <title>Lucilia cuprina genome unlocks parasitic fly biology to underpin future interventions.</title>
        <authorList>
            <person name="Anstead C.A."/>
            <person name="Korhonen P.K."/>
            <person name="Young N.D."/>
            <person name="Hall R.S."/>
            <person name="Jex A.R."/>
            <person name="Murali S.C."/>
            <person name="Hughes D.S."/>
            <person name="Lee S.F."/>
            <person name="Perry T."/>
            <person name="Stroehlein A.J."/>
            <person name="Ansell B.R."/>
            <person name="Breugelmans B."/>
            <person name="Hofmann A."/>
            <person name="Qu J."/>
            <person name="Dugan S."/>
            <person name="Lee S.L."/>
            <person name="Chao H."/>
            <person name="Dinh H."/>
            <person name="Han Y."/>
            <person name="Doddapaneni H.V."/>
            <person name="Worley K.C."/>
            <person name="Muzny D.M."/>
            <person name="Ioannidis P."/>
            <person name="Waterhouse R.M."/>
            <person name="Zdobnov E.M."/>
            <person name="James P.J."/>
            <person name="Bagnall N.H."/>
            <person name="Kotze A.C."/>
            <person name="Gibbs R.A."/>
            <person name="Richards S."/>
            <person name="Batterham P."/>
            <person name="Gasser R.B."/>
        </authorList>
    </citation>
    <scope>NUCLEOTIDE SEQUENCE [LARGE SCALE GENOMIC DNA]</scope>
    <source>
        <strain evidence="2 3">LS</strain>
        <tissue evidence="2">Full body</tissue>
    </source>
</reference>
<name>A0A0L0BN62_LUCCU</name>
<protein>
    <recommendedName>
        <fullName evidence="1">Essential protein Yae1 N-terminal domain-containing protein</fullName>
    </recommendedName>
</protein>
<sequence length="152" mass="17993">MLAMSDEADFTDFHEVNENNFEQIKNKATKIGYADGVNDGRESVFQNGFDQGYKDGLRTSFDLEKFRYFFKNLNIDKIKDKDLLKEKEAYTNLQIRESKSQLHFKYLNHPDDSLDFISQKQHEYVEKIMEKFTQELPKATDLLKVQSHTDFM</sequence>
<dbReference type="Proteomes" id="UP000037069">
    <property type="component" value="Unassembled WGS sequence"/>
</dbReference>
<comment type="caution">
    <text evidence="2">The sequence shown here is derived from an EMBL/GenBank/DDBJ whole genome shotgun (WGS) entry which is preliminary data.</text>
</comment>
<dbReference type="Pfam" id="PF09811">
    <property type="entry name" value="Yae1_N"/>
    <property type="match status" value="1"/>
</dbReference>
<evidence type="ECO:0000259" key="1">
    <source>
        <dbReference type="Pfam" id="PF09811"/>
    </source>
</evidence>
<dbReference type="InterPro" id="IPR019191">
    <property type="entry name" value="Essential_protein_Yae1_N"/>
</dbReference>
<keyword evidence="3" id="KW-1185">Reference proteome</keyword>
<evidence type="ECO:0000313" key="3">
    <source>
        <dbReference type="Proteomes" id="UP000037069"/>
    </source>
</evidence>
<feature type="domain" description="Essential protein Yae1 N-terminal" evidence="1">
    <location>
        <begin position="32"/>
        <end position="62"/>
    </location>
</feature>
<gene>
    <name evidence="2" type="ORF">FF38_12586</name>
</gene>
<dbReference type="OMA" id="FQTSFDQ"/>
<dbReference type="EMBL" id="JRES01001623">
    <property type="protein sequence ID" value="KNC21447.1"/>
    <property type="molecule type" value="Genomic_DNA"/>
</dbReference>
<organism evidence="2 3">
    <name type="scientific">Lucilia cuprina</name>
    <name type="common">Green bottle fly</name>
    <name type="synonym">Australian sheep blowfly</name>
    <dbReference type="NCBI Taxonomy" id="7375"/>
    <lineage>
        <taxon>Eukaryota</taxon>
        <taxon>Metazoa</taxon>
        <taxon>Ecdysozoa</taxon>
        <taxon>Arthropoda</taxon>
        <taxon>Hexapoda</taxon>
        <taxon>Insecta</taxon>
        <taxon>Pterygota</taxon>
        <taxon>Neoptera</taxon>
        <taxon>Endopterygota</taxon>
        <taxon>Diptera</taxon>
        <taxon>Brachycera</taxon>
        <taxon>Muscomorpha</taxon>
        <taxon>Oestroidea</taxon>
        <taxon>Calliphoridae</taxon>
        <taxon>Luciliinae</taxon>
        <taxon>Lucilia</taxon>
    </lineage>
</organism>
<dbReference type="AlphaFoldDB" id="A0A0L0BN62"/>
<proteinExistence type="predicted"/>
<evidence type="ECO:0000313" key="2">
    <source>
        <dbReference type="EMBL" id="KNC21447.1"/>
    </source>
</evidence>
<accession>A0A0L0BN62</accession>